<evidence type="ECO:0000313" key="2">
    <source>
        <dbReference type="Proteomes" id="UP000178826"/>
    </source>
</evidence>
<protein>
    <submittedName>
        <fullName evidence="1">Uncharacterized protein</fullName>
    </submittedName>
</protein>
<name>A0A1G2IE23_9BACT</name>
<evidence type="ECO:0000313" key="1">
    <source>
        <dbReference type="EMBL" id="OGZ72954.1"/>
    </source>
</evidence>
<dbReference type="AlphaFoldDB" id="A0A1G2IE23"/>
<dbReference type="EMBL" id="MHOZ01000030">
    <property type="protein sequence ID" value="OGZ72954.1"/>
    <property type="molecule type" value="Genomic_DNA"/>
</dbReference>
<comment type="caution">
    <text evidence="1">The sequence shown here is derived from an EMBL/GenBank/DDBJ whole genome shotgun (WGS) entry which is preliminary data.</text>
</comment>
<accession>A0A1G2IE23</accession>
<organism evidence="1 2">
    <name type="scientific">Candidatus Staskawiczbacteria bacterium RIFCSPLOWO2_01_FULL_37_25b</name>
    <dbReference type="NCBI Taxonomy" id="1802213"/>
    <lineage>
        <taxon>Bacteria</taxon>
        <taxon>Candidatus Staskawicziibacteriota</taxon>
    </lineage>
</organism>
<dbReference type="Proteomes" id="UP000178826">
    <property type="component" value="Unassembled WGS sequence"/>
</dbReference>
<gene>
    <name evidence="1" type="ORF">A2998_03015</name>
</gene>
<proteinExistence type="predicted"/>
<reference evidence="1 2" key="1">
    <citation type="journal article" date="2016" name="Nat. Commun.">
        <title>Thousands of microbial genomes shed light on interconnected biogeochemical processes in an aquifer system.</title>
        <authorList>
            <person name="Anantharaman K."/>
            <person name="Brown C.T."/>
            <person name="Hug L.A."/>
            <person name="Sharon I."/>
            <person name="Castelle C.J."/>
            <person name="Probst A.J."/>
            <person name="Thomas B.C."/>
            <person name="Singh A."/>
            <person name="Wilkins M.J."/>
            <person name="Karaoz U."/>
            <person name="Brodie E.L."/>
            <person name="Williams K.H."/>
            <person name="Hubbard S.S."/>
            <person name="Banfield J.F."/>
        </authorList>
    </citation>
    <scope>NUCLEOTIDE SEQUENCE [LARGE SCALE GENOMIC DNA]</scope>
</reference>
<sequence length="117" mass="13415">MRNLVCEATYWIVVGNITQEVLTGSSFVDKPHKASFQEKLYLNKIIRPYRKPTQVDKRKYAKVNGLNLVKELGKQVAVSSQYGLPDAQAFRAATNVLQPTVYQKHNSLLTRKRMYRG</sequence>